<evidence type="ECO:0000256" key="2">
    <source>
        <dbReference type="ARBA" id="ARBA00022840"/>
    </source>
</evidence>
<feature type="region of interest" description="Disordered" evidence="3">
    <location>
        <begin position="1"/>
        <end position="114"/>
    </location>
</feature>
<feature type="compositionally biased region" description="Pro residues" evidence="3">
    <location>
        <begin position="78"/>
        <end position="89"/>
    </location>
</feature>
<dbReference type="PANTHER" id="PTHR43384">
    <property type="entry name" value="SEPTUM SITE-DETERMINING PROTEIN MIND HOMOLOG, CHLOROPLASTIC-RELATED"/>
    <property type="match status" value="1"/>
</dbReference>
<name>A0A371PBK3_9ACTN</name>
<gene>
    <name evidence="4" type="ORF">DX116_07045</name>
</gene>
<dbReference type="OrthoDB" id="3742970at2"/>
<evidence type="ECO:0000256" key="3">
    <source>
        <dbReference type="SAM" id="MobiDB-lite"/>
    </source>
</evidence>
<dbReference type="GO" id="GO:0005524">
    <property type="term" value="F:ATP binding"/>
    <property type="evidence" value="ECO:0007669"/>
    <property type="project" value="UniProtKB-KW"/>
</dbReference>
<dbReference type="SUPFAM" id="SSF52540">
    <property type="entry name" value="P-loop containing nucleoside triphosphate hydrolases"/>
    <property type="match status" value="1"/>
</dbReference>
<dbReference type="GO" id="GO:0005829">
    <property type="term" value="C:cytosol"/>
    <property type="evidence" value="ECO:0007669"/>
    <property type="project" value="TreeGrafter"/>
</dbReference>
<dbReference type="PANTHER" id="PTHR43384:SF6">
    <property type="entry name" value="SEPTUM SITE-DETERMINING PROTEIN MIND HOMOLOG, CHLOROPLASTIC"/>
    <property type="match status" value="1"/>
</dbReference>
<dbReference type="EMBL" id="QUBR01000001">
    <property type="protein sequence ID" value="REK73311.1"/>
    <property type="molecule type" value="Genomic_DNA"/>
</dbReference>
<evidence type="ECO:0000256" key="1">
    <source>
        <dbReference type="ARBA" id="ARBA00022741"/>
    </source>
</evidence>
<reference evidence="4 5" key="1">
    <citation type="submission" date="2018-08" db="EMBL/GenBank/DDBJ databases">
        <title>Aeromicrobium sp. M2KJ-4, whole genome shotgun sequence.</title>
        <authorList>
            <person name="Tuo L."/>
        </authorList>
    </citation>
    <scope>NUCLEOTIDE SEQUENCE [LARGE SCALE GENOMIC DNA]</scope>
    <source>
        <strain evidence="4 5">M2KJ-4</strain>
    </source>
</reference>
<accession>A0A371PBK3</accession>
<dbReference type="InterPro" id="IPR027417">
    <property type="entry name" value="P-loop_NTPase"/>
</dbReference>
<dbReference type="Proteomes" id="UP000265581">
    <property type="component" value="Unassembled WGS sequence"/>
</dbReference>
<dbReference type="GO" id="GO:0016887">
    <property type="term" value="F:ATP hydrolysis activity"/>
    <property type="evidence" value="ECO:0007669"/>
    <property type="project" value="TreeGrafter"/>
</dbReference>
<comment type="caution">
    <text evidence="4">The sequence shown here is derived from an EMBL/GenBank/DDBJ whole genome shotgun (WGS) entry which is preliminary data.</text>
</comment>
<keyword evidence="1" id="KW-0547">Nucleotide-binding</keyword>
<dbReference type="GO" id="GO:0009898">
    <property type="term" value="C:cytoplasmic side of plasma membrane"/>
    <property type="evidence" value="ECO:0007669"/>
    <property type="project" value="TreeGrafter"/>
</dbReference>
<dbReference type="AlphaFoldDB" id="A0A371PBK3"/>
<proteinExistence type="predicted"/>
<keyword evidence="2" id="KW-0067">ATP-binding</keyword>
<evidence type="ECO:0000313" key="5">
    <source>
        <dbReference type="Proteomes" id="UP000265581"/>
    </source>
</evidence>
<dbReference type="RefSeq" id="WP_119703424.1">
    <property type="nucleotide sequence ID" value="NZ_JBHSOI010000001.1"/>
</dbReference>
<dbReference type="GO" id="GO:0051782">
    <property type="term" value="P:negative regulation of cell division"/>
    <property type="evidence" value="ECO:0007669"/>
    <property type="project" value="TreeGrafter"/>
</dbReference>
<keyword evidence="5" id="KW-1185">Reference proteome</keyword>
<evidence type="ECO:0000313" key="4">
    <source>
        <dbReference type="EMBL" id="REK73311.1"/>
    </source>
</evidence>
<evidence type="ECO:0008006" key="6">
    <source>
        <dbReference type="Google" id="ProtNLM"/>
    </source>
</evidence>
<dbReference type="InterPro" id="IPR050625">
    <property type="entry name" value="ParA/MinD_ATPase"/>
</dbReference>
<organism evidence="4 5">
    <name type="scientific">Aeromicrobium endophyticum</name>
    <dbReference type="NCBI Taxonomy" id="2292704"/>
    <lineage>
        <taxon>Bacteria</taxon>
        <taxon>Bacillati</taxon>
        <taxon>Actinomycetota</taxon>
        <taxon>Actinomycetes</taxon>
        <taxon>Propionibacteriales</taxon>
        <taxon>Nocardioidaceae</taxon>
        <taxon>Aeromicrobium</taxon>
    </lineage>
</organism>
<protein>
    <recommendedName>
        <fullName evidence="6">CobQ/CobB/MinD/ParA nucleotide binding domain-containing protein</fullName>
    </recommendedName>
</protein>
<dbReference type="Gene3D" id="3.40.50.300">
    <property type="entry name" value="P-loop containing nucleotide triphosphate hydrolases"/>
    <property type="match status" value="1"/>
</dbReference>
<sequence length="380" mass="39353">MADDGTGDGDEPVDPTIRDRRQAQGAAGDLARMGIDPRSLGLGEPEAPRRPDPAPVDDGEPRAPVVYLRPQGGAPGAAQPPAPPAPPEQPEVVRAPSELERQLSGARPAAAPRQTSRLLKTVARGLVTPDAAVAVQSERQIVDAVRQRQTDRRIVTFVSGKGGVGCTTVAVGVGTAFMAMREDHSVVVDVQQGTPSLAASFGADTARSVASLVAESEATAAPTAPSGLGLVDGSGWDQALTRNDVVGVLDRLRADHTFNLLDVGDDAGEAGHAALARADQAVVVTGPGEMGVAALRTALERVRFVNPEAAAVAVHVVVCPHEQAYKEALRLTGSSAGVVVVPPDPYLQEGHAYDPARVASTTREAFLRIAGAVAQRSVRR</sequence>
<feature type="compositionally biased region" description="Acidic residues" evidence="3">
    <location>
        <begin position="1"/>
        <end position="13"/>
    </location>
</feature>